<sequence>MTAKRDLEYLCPHCGHVNAIAEHAVRDMYKEQYTECVHCRQQLEIVPACGIGDQINLVVSVAAQDTPQR</sequence>
<dbReference type="Proteomes" id="UP001209257">
    <property type="component" value="Unassembled WGS sequence"/>
</dbReference>
<organism evidence="1 2">
    <name type="scientific">Alteromonas salexigens</name>
    <dbReference type="NCBI Taxonomy" id="2982530"/>
    <lineage>
        <taxon>Bacteria</taxon>
        <taxon>Pseudomonadati</taxon>
        <taxon>Pseudomonadota</taxon>
        <taxon>Gammaproteobacteria</taxon>
        <taxon>Alteromonadales</taxon>
        <taxon>Alteromonadaceae</taxon>
        <taxon>Alteromonas/Salinimonas group</taxon>
        <taxon>Alteromonas</taxon>
    </lineage>
</organism>
<proteinExistence type="predicted"/>
<gene>
    <name evidence="1" type="ORF">OCL06_08265</name>
</gene>
<accession>A0ABT2VQR8</accession>
<protein>
    <recommendedName>
        <fullName evidence="3">CPXCG motif-containing cysteine-rich protein</fullName>
    </recommendedName>
</protein>
<evidence type="ECO:0000313" key="2">
    <source>
        <dbReference type="Proteomes" id="UP001209257"/>
    </source>
</evidence>
<comment type="caution">
    <text evidence="1">The sequence shown here is derived from an EMBL/GenBank/DDBJ whole genome shotgun (WGS) entry which is preliminary data.</text>
</comment>
<dbReference type="RefSeq" id="WP_262993358.1">
    <property type="nucleotide sequence ID" value="NZ_JAOTJC010000007.1"/>
</dbReference>
<evidence type="ECO:0008006" key="3">
    <source>
        <dbReference type="Google" id="ProtNLM"/>
    </source>
</evidence>
<keyword evidence="2" id="KW-1185">Reference proteome</keyword>
<dbReference type="EMBL" id="JAOTJC010000007">
    <property type="protein sequence ID" value="MCU7554591.1"/>
    <property type="molecule type" value="Genomic_DNA"/>
</dbReference>
<name>A0ABT2VQR8_9ALTE</name>
<evidence type="ECO:0000313" key="1">
    <source>
        <dbReference type="EMBL" id="MCU7554591.1"/>
    </source>
</evidence>
<reference evidence="2" key="1">
    <citation type="submission" date="2023-07" db="EMBL/GenBank/DDBJ databases">
        <title>Study on multiphase classification of strain Alteromonas salexigens isolated from the Yellow Sea.</title>
        <authorList>
            <person name="Sun L."/>
        </authorList>
    </citation>
    <scope>NUCLEOTIDE SEQUENCE [LARGE SCALE GENOMIC DNA]</scope>
    <source>
        <strain evidence="2">ASW11-19</strain>
    </source>
</reference>